<dbReference type="EMBL" id="CM007904">
    <property type="protein sequence ID" value="OTF96320.1"/>
    <property type="molecule type" value="Genomic_DNA"/>
</dbReference>
<reference evidence="2" key="1">
    <citation type="journal article" date="2017" name="Nature">
        <title>The sunflower genome provides insights into oil metabolism, flowering and Asterid evolution.</title>
        <authorList>
            <person name="Badouin H."/>
            <person name="Gouzy J."/>
            <person name="Grassa C.J."/>
            <person name="Murat F."/>
            <person name="Staton S.E."/>
            <person name="Cottret L."/>
            <person name="Lelandais-Briere C."/>
            <person name="Owens G.L."/>
            <person name="Carrere S."/>
            <person name="Mayjonade B."/>
            <person name="Legrand L."/>
            <person name="Gill N."/>
            <person name="Kane N.C."/>
            <person name="Bowers J.E."/>
            <person name="Hubner S."/>
            <person name="Bellec A."/>
            <person name="Berard A."/>
            <person name="Berges H."/>
            <person name="Blanchet N."/>
            <person name="Boniface M.C."/>
            <person name="Brunel D."/>
            <person name="Catrice O."/>
            <person name="Chaidir N."/>
            <person name="Claudel C."/>
            <person name="Donnadieu C."/>
            <person name="Faraut T."/>
            <person name="Fievet G."/>
            <person name="Helmstetter N."/>
            <person name="King M."/>
            <person name="Knapp S.J."/>
            <person name="Lai Z."/>
            <person name="Le Paslier M.C."/>
            <person name="Lippi Y."/>
            <person name="Lorenzon L."/>
            <person name="Mandel J.R."/>
            <person name="Marage G."/>
            <person name="Marchand G."/>
            <person name="Marquand E."/>
            <person name="Bret-Mestries E."/>
            <person name="Morien E."/>
            <person name="Nambeesan S."/>
            <person name="Nguyen T."/>
            <person name="Pegot-Espagnet P."/>
            <person name="Pouilly N."/>
            <person name="Raftis F."/>
            <person name="Sallet E."/>
            <person name="Schiex T."/>
            <person name="Thomas J."/>
            <person name="Vandecasteele C."/>
            <person name="Vares D."/>
            <person name="Vear F."/>
            <person name="Vautrin S."/>
            <person name="Crespi M."/>
            <person name="Mangin B."/>
            <person name="Burke J.M."/>
            <person name="Salse J."/>
            <person name="Munos S."/>
            <person name="Vincourt P."/>
            <person name="Rieseberg L.H."/>
            <person name="Langlade N.B."/>
        </authorList>
    </citation>
    <scope>NUCLEOTIDE SEQUENCE [LARGE SCALE GENOMIC DNA]</scope>
    <source>
        <strain evidence="2">cv. SF193</strain>
    </source>
</reference>
<gene>
    <name evidence="1" type="ORF">HannXRQ_Chr15g0492791</name>
</gene>
<name>A0A251SFV8_HELAN</name>
<dbReference type="AlphaFoldDB" id="A0A251SFV8"/>
<organism evidence="1 2">
    <name type="scientific">Helianthus annuus</name>
    <name type="common">Common sunflower</name>
    <dbReference type="NCBI Taxonomy" id="4232"/>
    <lineage>
        <taxon>Eukaryota</taxon>
        <taxon>Viridiplantae</taxon>
        <taxon>Streptophyta</taxon>
        <taxon>Embryophyta</taxon>
        <taxon>Tracheophyta</taxon>
        <taxon>Spermatophyta</taxon>
        <taxon>Magnoliopsida</taxon>
        <taxon>eudicotyledons</taxon>
        <taxon>Gunneridae</taxon>
        <taxon>Pentapetalae</taxon>
        <taxon>asterids</taxon>
        <taxon>campanulids</taxon>
        <taxon>Asterales</taxon>
        <taxon>Asteraceae</taxon>
        <taxon>Asteroideae</taxon>
        <taxon>Heliantheae alliance</taxon>
        <taxon>Heliantheae</taxon>
        <taxon>Helianthus</taxon>
    </lineage>
</organism>
<accession>A0A251SFV8</accession>
<keyword evidence="2" id="KW-1185">Reference proteome</keyword>
<sequence>MRRRRCDGTQRRRLSFLFRFQEEFGDEDEHDGEMKKIMMMIMSAAGRRRSHAGGDGNGAYNTH</sequence>
<proteinExistence type="predicted"/>
<dbReference type="InParanoid" id="A0A251SFV8"/>
<protein>
    <submittedName>
        <fullName evidence="1">Uncharacterized protein</fullName>
    </submittedName>
</protein>
<evidence type="ECO:0000313" key="1">
    <source>
        <dbReference type="EMBL" id="OTF96320.1"/>
    </source>
</evidence>
<evidence type="ECO:0000313" key="2">
    <source>
        <dbReference type="Proteomes" id="UP000215914"/>
    </source>
</evidence>
<dbReference type="Proteomes" id="UP000215914">
    <property type="component" value="Chromosome 15"/>
</dbReference>